<protein>
    <recommendedName>
        <fullName evidence="6">Sulfatase N-terminal domain-containing protein</fullName>
    </recommendedName>
</protein>
<dbReference type="AlphaFoldDB" id="A0A381R2C0"/>
<gene>
    <name evidence="7" type="ORF">METZ01_LOCUS37852</name>
</gene>
<feature type="domain" description="Sulfatase N-terminal" evidence="6">
    <location>
        <begin position="43"/>
        <end position="464"/>
    </location>
</feature>
<feature type="region of interest" description="Disordered" evidence="5">
    <location>
        <begin position="467"/>
        <end position="498"/>
    </location>
</feature>
<dbReference type="GO" id="GO:0046872">
    <property type="term" value="F:metal ion binding"/>
    <property type="evidence" value="ECO:0007669"/>
    <property type="project" value="UniProtKB-KW"/>
</dbReference>
<dbReference type="PROSITE" id="PS00523">
    <property type="entry name" value="SULFATASE_1"/>
    <property type="match status" value="1"/>
</dbReference>
<accession>A0A381R2C0</accession>
<comment type="similarity">
    <text evidence="1">Belongs to the sulfatase family.</text>
</comment>
<dbReference type="EMBL" id="UINC01001616">
    <property type="protein sequence ID" value="SUZ84998.1"/>
    <property type="molecule type" value="Genomic_DNA"/>
</dbReference>
<evidence type="ECO:0000313" key="7">
    <source>
        <dbReference type="EMBL" id="SUZ84998.1"/>
    </source>
</evidence>
<dbReference type="InterPro" id="IPR017850">
    <property type="entry name" value="Alkaline_phosphatase_core_sf"/>
</dbReference>
<dbReference type="InterPro" id="IPR050738">
    <property type="entry name" value="Sulfatase"/>
</dbReference>
<keyword evidence="2" id="KW-0479">Metal-binding</keyword>
<dbReference type="Gene3D" id="3.40.720.10">
    <property type="entry name" value="Alkaline Phosphatase, subunit A"/>
    <property type="match status" value="1"/>
</dbReference>
<sequence length="776" mass="85716">MTTDETAADPTAAYAGFTGEVGRIMSTSTPAWTRPPTAPDSAPNVLVVLVDDLGYSDVGCYGSEVDTPNIDRLAADGLRYTNFHVNPMCSPTRASLLTGLNHHLAGVGTVCHMEPGFPGYAATIRDDAVTMGEVLRDAGWSTLMVGKWHLCPDSELSEAGPRTGWPCQKGFDRFYGILDGFTNFHQPHRLYEDNRALDVDDYPEGYYFTDDLTDRALGMVHELRDGHPRTPWFLYFAHGAVHAPLQAKPADIEKYRGRYEAGWDEVRRLRFERQKQLGIMADDVVLPPRNTEENYAVRAWDELTVTEKEVFARYQEIFAGMVDNVDQNLGRLRTGLEEMGEWENTIVVFTSDNGGSREGLDNGTSAYFRTLIGQTRPNPLDSVELDHSRMDLMGGPQTLPHYPSGWAMVSGTPFRLYKINTHQGGHQVPFILSKGSGLPGAGGIRRQYQHITDLLPTVLEMAGVDLPTERDGRPVPPPAGASFQKSLDDPDASSTHPEQYYEQMGHRGMYRDGWSAVVCRKPRTPFSGEEWELHNLAEDPTESQNLAADYPDLLAELVEAWEQAAWANQVFPLDEGNNLKNLLRPPWSTETAAEAHFLPGSPTTERYRSLQLVNYRSFEVEVSLEVAVDDHGTLVAHGDQGGGYALYVVDGWLQLAWNGYGSLVEVDGGPVAPGTTSVVLAVEAVGDLVVHAQLRVDGAVTGGARNLPALTAMAPFQGIDVGIDRRSPVSWEVRERFGTFPWTGTLHRVTYRPGELAPDAGPRWLDVLREAGTKYE</sequence>
<dbReference type="CDD" id="cd16025">
    <property type="entry name" value="PAS_like"/>
    <property type="match status" value="1"/>
</dbReference>
<evidence type="ECO:0000256" key="3">
    <source>
        <dbReference type="ARBA" id="ARBA00022801"/>
    </source>
</evidence>
<proteinExistence type="inferred from homology"/>
<evidence type="ECO:0000256" key="4">
    <source>
        <dbReference type="ARBA" id="ARBA00022837"/>
    </source>
</evidence>
<evidence type="ECO:0000259" key="6">
    <source>
        <dbReference type="Pfam" id="PF00884"/>
    </source>
</evidence>
<organism evidence="7">
    <name type="scientific">marine metagenome</name>
    <dbReference type="NCBI Taxonomy" id="408172"/>
    <lineage>
        <taxon>unclassified sequences</taxon>
        <taxon>metagenomes</taxon>
        <taxon>ecological metagenomes</taxon>
    </lineage>
</organism>
<dbReference type="SUPFAM" id="SSF53649">
    <property type="entry name" value="Alkaline phosphatase-like"/>
    <property type="match status" value="1"/>
</dbReference>
<dbReference type="PANTHER" id="PTHR42693">
    <property type="entry name" value="ARYLSULFATASE FAMILY MEMBER"/>
    <property type="match status" value="1"/>
</dbReference>
<dbReference type="GO" id="GO:0004065">
    <property type="term" value="F:arylsulfatase activity"/>
    <property type="evidence" value="ECO:0007669"/>
    <property type="project" value="TreeGrafter"/>
</dbReference>
<dbReference type="PANTHER" id="PTHR42693:SF33">
    <property type="entry name" value="ARYLSULFATASE"/>
    <property type="match status" value="1"/>
</dbReference>
<evidence type="ECO:0000256" key="2">
    <source>
        <dbReference type="ARBA" id="ARBA00022723"/>
    </source>
</evidence>
<dbReference type="InterPro" id="IPR000917">
    <property type="entry name" value="Sulfatase_N"/>
</dbReference>
<dbReference type="InterPro" id="IPR024607">
    <property type="entry name" value="Sulfatase_CS"/>
</dbReference>
<keyword evidence="3" id="KW-0378">Hydrolase</keyword>
<dbReference type="Gene3D" id="3.30.1120.10">
    <property type="match status" value="1"/>
</dbReference>
<reference evidence="7" key="1">
    <citation type="submission" date="2018-05" db="EMBL/GenBank/DDBJ databases">
        <authorList>
            <person name="Lanie J.A."/>
            <person name="Ng W.-L."/>
            <person name="Kazmierczak K.M."/>
            <person name="Andrzejewski T.M."/>
            <person name="Davidsen T.M."/>
            <person name="Wayne K.J."/>
            <person name="Tettelin H."/>
            <person name="Glass J.I."/>
            <person name="Rusch D."/>
            <person name="Podicherti R."/>
            <person name="Tsui H.-C.T."/>
            <person name="Winkler M.E."/>
        </authorList>
    </citation>
    <scope>NUCLEOTIDE SEQUENCE</scope>
</reference>
<dbReference type="Pfam" id="PF00884">
    <property type="entry name" value="Sulfatase"/>
    <property type="match status" value="1"/>
</dbReference>
<evidence type="ECO:0000256" key="5">
    <source>
        <dbReference type="SAM" id="MobiDB-lite"/>
    </source>
</evidence>
<evidence type="ECO:0000256" key="1">
    <source>
        <dbReference type="ARBA" id="ARBA00008779"/>
    </source>
</evidence>
<keyword evidence="4" id="KW-0106">Calcium</keyword>
<name>A0A381R2C0_9ZZZZ</name>